<sequence>MLRYSYLFLLCFITGSVLAQKGVAPLPVYMTDQQPTPFISGKGKEVFQLPAGHKPVLEFPSSSYIIHMGNPYPLQPFQEGLCPVRRPDGSYYWINQAGRLIKDFGNRYSAMSPPRGGYVLAWQPFEGRPDANWVLYLDANGENAFGNKRYWEAGPFSEGYAPVQLHNGQGEWGYIDQSGEIKIRPQLSGIYRLGAFSEGMALVTTNHATAQSNYNFSYHYINTKGEVVLSLTELMPGRKVYNAGTFSDGLVAISWSRPTDEFKDVTYLDSNGLVVLSFERVQAYSRFSQGRASMVLATPVDRRSFTIEPFLIDKAGKRSKLLVAEGEGRLSDLSRFNEQYFSATLVKQDGLHNALFDTEGRLVFQTQSSLAGSTKTLLLVKKNKYHYQIFDYSGRLHWQTPPANREFTNLAEALPFKKQVRQFSCTDADELQNVLASLKKLEKLSISYLAVAQLPESLGQLHHLRELSIGYMDKLERLPESLGQLQQLERLEVADCKQLQGLEALIEQLPGLKMVYLINHDLAPGFKKRMQKERPQLVFDGFSMGEIEIMEVDVFWDGEE</sequence>
<protein>
    <submittedName>
        <fullName evidence="4">Leucine Rich repeats (2 copies)</fullName>
    </submittedName>
</protein>
<dbReference type="InterPro" id="IPR032675">
    <property type="entry name" value="LRR_dom_sf"/>
</dbReference>
<accession>M7MZY8</accession>
<dbReference type="SUPFAM" id="SSF52047">
    <property type="entry name" value="RNI-like"/>
    <property type="match status" value="1"/>
</dbReference>
<dbReference type="STRING" id="1279009.ADICEAN_02862"/>
<name>M7MZY8_9BACT</name>
<evidence type="ECO:0000313" key="4">
    <source>
        <dbReference type="EMBL" id="EMR02003.1"/>
    </source>
</evidence>
<dbReference type="InterPro" id="IPR056789">
    <property type="entry name" value="LRR_R13L1-DRL21"/>
</dbReference>
<dbReference type="Pfam" id="PF25019">
    <property type="entry name" value="LRR_R13L1-DRL21"/>
    <property type="match status" value="1"/>
</dbReference>
<keyword evidence="5" id="KW-1185">Reference proteome</keyword>
<dbReference type="PANTHER" id="PTHR36766:SF73">
    <property type="entry name" value="NB-ARC DOMAIN-CONTAINING PROTEIN"/>
    <property type="match status" value="1"/>
</dbReference>
<dbReference type="InterPro" id="IPR032774">
    <property type="entry name" value="WG_beta_rep"/>
</dbReference>
<dbReference type="RefSeq" id="WP_009196249.1">
    <property type="nucleotide sequence ID" value="NZ_AODQ01000078.1"/>
</dbReference>
<dbReference type="EMBL" id="AODQ01000078">
    <property type="protein sequence ID" value="EMR02003.1"/>
    <property type="molecule type" value="Genomic_DNA"/>
</dbReference>
<feature type="signal peptide" evidence="2">
    <location>
        <begin position="1"/>
        <end position="19"/>
    </location>
</feature>
<gene>
    <name evidence="4" type="ORF">ADICEAN_02862</name>
</gene>
<dbReference type="Gene3D" id="3.80.10.10">
    <property type="entry name" value="Ribonuclease Inhibitor"/>
    <property type="match status" value="1"/>
</dbReference>
<dbReference type="OrthoDB" id="901479at2"/>
<keyword evidence="1" id="KW-0433">Leucine-rich repeat</keyword>
<comment type="caution">
    <text evidence="4">The sequence shown here is derived from an EMBL/GenBank/DDBJ whole genome shotgun (WGS) entry which is preliminary data.</text>
</comment>
<organism evidence="4 5">
    <name type="scientific">Cesiribacter andamanensis AMV16</name>
    <dbReference type="NCBI Taxonomy" id="1279009"/>
    <lineage>
        <taxon>Bacteria</taxon>
        <taxon>Pseudomonadati</taxon>
        <taxon>Bacteroidota</taxon>
        <taxon>Cytophagia</taxon>
        <taxon>Cytophagales</taxon>
        <taxon>Cesiribacteraceae</taxon>
        <taxon>Cesiribacter</taxon>
    </lineage>
</organism>
<evidence type="ECO:0000256" key="1">
    <source>
        <dbReference type="ARBA" id="ARBA00022614"/>
    </source>
</evidence>
<proteinExistence type="predicted"/>
<evidence type="ECO:0000313" key="5">
    <source>
        <dbReference type="Proteomes" id="UP000011910"/>
    </source>
</evidence>
<evidence type="ECO:0000259" key="3">
    <source>
        <dbReference type="Pfam" id="PF25019"/>
    </source>
</evidence>
<dbReference type="Proteomes" id="UP000011910">
    <property type="component" value="Unassembled WGS sequence"/>
</dbReference>
<feature type="domain" description="R13L1/DRL21-like LRR repeat region" evidence="3">
    <location>
        <begin position="424"/>
        <end position="496"/>
    </location>
</feature>
<keyword evidence="2" id="KW-0732">Signal</keyword>
<dbReference type="Pfam" id="PF14903">
    <property type="entry name" value="WG_beta_rep"/>
    <property type="match status" value="2"/>
</dbReference>
<dbReference type="PANTHER" id="PTHR36766">
    <property type="entry name" value="PLANT BROAD-SPECTRUM MILDEW RESISTANCE PROTEIN RPW8"/>
    <property type="match status" value="1"/>
</dbReference>
<dbReference type="AlphaFoldDB" id="M7MZY8"/>
<reference evidence="4 5" key="1">
    <citation type="journal article" date="2013" name="Genome Announc.">
        <title>Draft Genome Sequence of Cesiribacter andamanensis Strain AMV16T, Isolated from a Soil Sample from a Mud Volcano in the Andaman Islands, India.</title>
        <authorList>
            <person name="Shivaji S."/>
            <person name="Ara S."/>
            <person name="Begum Z."/>
            <person name="Srinivas T.N."/>
            <person name="Singh A."/>
            <person name="Kumar Pinnaka A."/>
        </authorList>
    </citation>
    <scope>NUCLEOTIDE SEQUENCE [LARGE SCALE GENOMIC DNA]</scope>
    <source>
        <strain evidence="4 5">AMV16</strain>
    </source>
</reference>
<feature type="chain" id="PRO_5004081491" evidence="2">
    <location>
        <begin position="20"/>
        <end position="560"/>
    </location>
</feature>
<evidence type="ECO:0000256" key="2">
    <source>
        <dbReference type="SAM" id="SignalP"/>
    </source>
</evidence>
<dbReference type="SUPFAM" id="SSF69360">
    <property type="entry name" value="Cell wall binding repeat"/>
    <property type="match status" value="1"/>
</dbReference>